<accession>A0A5M8FLB3</accession>
<dbReference type="Proteomes" id="UP000322981">
    <property type="component" value="Unassembled WGS sequence"/>
</dbReference>
<keyword evidence="2" id="KW-1185">Reference proteome</keyword>
<proteinExistence type="predicted"/>
<evidence type="ECO:0000313" key="1">
    <source>
        <dbReference type="EMBL" id="KAA6185549.1"/>
    </source>
</evidence>
<evidence type="ECO:0008006" key="3">
    <source>
        <dbReference type="Google" id="ProtNLM"/>
    </source>
</evidence>
<reference evidence="1 2" key="1">
    <citation type="submission" date="2019-09" db="EMBL/GenBank/DDBJ databases">
        <title>Whole-genome sequence of the purple sulfur bacterium Thiohalocapsa marina DSM 19078.</title>
        <authorList>
            <person name="Kyndt J.A."/>
            <person name="Meyer T.E."/>
        </authorList>
    </citation>
    <scope>NUCLEOTIDE SEQUENCE [LARGE SCALE GENOMIC DNA]</scope>
    <source>
        <strain evidence="1 2">DSM 19078</strain>
    </source>
</reference>
<comment type="caution">
    <text evidence="1">The sequence shown here is derived from an EMBL/GenBank/DDBJ whole genome shotgun (WGS) entry which is preliminary data.</text>
</comment>
<name>A0A5M8FLB3_9GAMM</name>
<dbReference type="SUPFAM" id="SSF140931">
    <property type="entry name" value="Fic-like"/>
    <property type="match status" value="1"/>
</dbReference>
<dbReference type="AlphaFoldDB" id="A0A5M8FLB3"/>
<dbReference type="EMBL" id="VWXX01000009">
    <property type="protein sequence ID" value="KAA6185549.1"/>
    <property type="molecule type" value="Genomic_DNA"/>
</dbReference>
<evidence type="ECO:0000313" key="2">
    <source>
        <dbReference type="Proteomes" id="UP000322981"/>
    </source>
</evidence>
<dbReference type="InterPro" id="IPR036597">
    <property type="entry name" value="Fido-like_dom_sf"/>
</dbReference>
<protein>
    <recommendedName>
        <fullName evidence="3">Fido domain-containing protein</fullName>
    </recommendedName>
</protein>
<sequence>MPADRRNVDRGRRLDLVAIEYSLRAVQADFERINNTLSVAREPLTDQVIDHLMLGYRRVDALVAARRNPFALGSSPELLELNLLTLCGSDDRTREGCQRLRSATEAHYYDTGENGIAALAARMRSMQGESVWRRAAMAYMFILSQPQLFLEGNHRTGCLVMSWMLAREGEAPFVLSVENARAYFDPSTLVKHTRKHTLKMMVEKPLLVKRLGQLLRSEADTVHMGG</sequence>
<dbReference type="Gene3D" id="1.10.3290.10">
    <property type="entry name" value="Fido-like domain"/>
    <property type="match status" value="1"/>
</dbReference>
<organism evidence="1 2">
    <name type="scientific">Thiohalocapsa marina</name>
    <dbReference type="NCBI Taxonomy" id="424902"/>
    <lineage>
        <taxon>Bacteria</taxon>
        <taxon>Pseudomonadati</taxon>
        <taxon>Pseudomonadota</taxon>
        <taxon>Gammaproteobacteria</taxon>
        <taxon>Chromatiales</taxon>
        <taxon>Chromatiaceae</taxon>
        <taxon>Thiohalocapsa</taxon>
    </lineage>
</organism>
<gene>
    <name evidence="1" type="ORF">F2Q65_08640</name>
</gene>
<dbReference type="OrthoDB" id="371214at2"/>